<dbReference type="Proteomes" id="UP000189911">
    <property type="component" value="Chromosome F"/>
</dbReference>
<keyword evidence="2" id="KW-1185">Reference proteome</keyword>
<name>A0A1G4KD03_9SACH</name>
<accession>A0A1G4KD03</accession>
<organism evidence="1 2">
    <name type="scientific">Lachancea nothofagi CBS 11611</name>
    <dbReference type="NCBI Taxonomy" id="1266666"/>
    <lineage>
        <taxon>Eukaryota</taxon>
        <taxon>Fungi</taxon>
        <taxon>Dikarya</taxon>
        <taxon>Ascomycota</taxon>
        <taxon>Saccharomycotina</taxon>
        <taxon>Saccharomycetes</taxon>
        <taxon>Saccharomycetales</taxon>
        <taxon>Saccharomycetaceae</taxon>
        <taxon>Lachancea</taxon>
    </lineage>
</organism>
<protein>
    <submittedName>
        <fullName evidence="1">LANO_0F17458g1_1</fullName>
    </submittedName>
</protein>
<dbReference type="AlphaFoldDB" id="A0A1G4KD03"/>
<dbReference type="EMBL" id="LT598452">
    <property type="protein sequence ID" value="SCV02381.1"/>
    <property type="molecule type" value="Genomic_DNA"/>
</dbReference>
<evidence type="ECO:0000313" key="1">
    <source>
        <dbReference type="EMBL" id="SCV02381.1"/>
    </source>
</evidence>
<gene>
    <name evidence="1" type="ORF">LANO_0F17458G</name>
</gene>
<reference evidence="2" key="1">
    <citation type="submission" date="2016-03" db="EMBL/GenBank/DDBJ databases">
        <authorList>
            <person name="Devillers Hugo."/>
        </authorList>
    </citation>
    <scope>NUCLEOTIDE SEQUENCE [LARGE SCALE GENOMIC DNA]</scope>
</reference>
<proteinExistence type="predicted"/>
<evidence type="ECO:0000313" key="2">
    <source>
        <dbReference type="Proteomes" id="UP000189911"/>
    </source>
</evidence>
<sequence>MYKQSSSYPHAFPNFFSVVCFAAWPGFHDTPHIPTAPMVQFHPPNGTARHHDMTLNFLAFSRKVSPLVSISSNQPPADPALVPSHCLIPQKKIWYHLPFLFLPLNPVFRQNFDPHSFSGFFRFNSELRPFLCFLEWAQAGSPQKFFRMRRN</sequence>